<dbReference type="RefSeq" id="WP_306410837.1">
    <property type="nucleotide sequence ID" value="NZ_JANFPI010000002.1"/>
</dbReference>
<reference evidence="2" key="1">
    <citation type="submission" date="2022-07" db="EMBL/GenBank/DDBJ databases">
        <title>Ectorhizobium quercum gen.nov., sp. nov.</title>
        <authorList>
            <person name="Ma T."/>
            <person name="Li Y."/>
        </authorList>
    </citation>
    <scope>NUCLEOTIDE SEQUENCE</scope>
    <source>
        <strain evidence="2">BDR2-2</strain>
    </source>
</reference>
<keyword evidence="1" id="KW-0732">Signal</keyword>
<keyword evidence="3" id="KW-1185">Reference proteome</keyword>
<dbReference type="AlphaFoldDB" id="A0AAE3MXK6"/>
<protein>
    <recommendedName>
        <fullName evidence="4">Ankyrin repeat-containing protein</fullName>
    </recommendedName>
</protein>
<evidence type="ECO:0000256" key="1">
    <source>
        <dbReference type="SAM" id="SignalP"/>
    </source>
</evidence>
<evidence type="ECO:0000313" key="3">
    <source>
        <dbReference type="Proteomes" id="UP001208771"/>
    </source>
</evidence>
<evidence type="ECO:0000313" key="2">
    <source>
        <dbReference type="EMBL" id="MCX8997068.1"/>
    </source>
</evidence>
<sequence>MTTFLRSMLLVATLLTGPALAAEQTAVERAIANSDIEALRLALEQGSGPIDAPARRPLLMQAIERLRDSDPPGKDRSRDIIRILISSGARLDKPFETVPGEPIGLPLTWIGRIPGERGLVIELIADIPPERRCAVLADMAQDSNEGQWENAMAALAAVPQAERRSAACLDLFRLAIRLTETDAIPARLEPLFSAGMMPGPAHAASILTVLPADDAGKAVVARILQGVDLDALLPRDTFDGYAYRPGSLFAFLLNRSLQRFGSPLQTNLAAMPNWRSVVATHRRPNEACVALNVSEAYDNWRNGYFDGQRADGDPRHMLLHAATRWLIDHCDPALLTNLPWADIVSQGGGDLAAEALRRNVSLANAENVLSAAICEGDEALATGLLQKAAVPVGLDRFFGCLKPRDAKDASSREMKILSRLLEHGADPDVAVAGAPPLAIAGLFDRDDIANALRQAGATATEMPDDVKLFWFVRRLRIAAGFAPGLLPFEEGYEDAPWNFNLSEEHLDGDGQPEYVVWDGCGSPDCPFAVLHRIDRRWRVVLSDFGTVRPIASHHREWADLSVSARVASGQYVTTTYRFDGVRYRSARCEEVTFEGNDGDPVVRQVPCDR</sequence>
<proteinExistence type="predicted"/>
<name>A0AAE3MXK6_9HYPH</name>
<feature type="signal peptide" evidence="1">
    <location>
        <begin position="1"/>
        <end position="21"/>
    </location>
</feature>
<evidence type="ECO:0008006" key="4">
    <source>
        <dbReference type="Google" id="ProtNLM"/>
    </source>
</evidence>
<feature type="chain" id="PRO_5042037178" description="Ankyrin repeat-containing protein" evidence="1">
    <location>
        <begin position="22"/>
        <end position="609"/>
    </location>
</feature>
<organism evidence="2 3">
    <name type="scientific">Ectorhizobium quercum</name>
    <dbReference type="NCBI Taxonomy" id="2965071"/>
    <lineage>
        <taxon>Bacteria</taxon>
        <taxon>Pseudomonadati</taxon>
        <taxon>Pseudomonadota</taxon>
        <taxon>Alphaproteobacteria</taxon>
        <taxon>Hyphomicrobiales</taxon>
        <taxon>Rhizobiaceae</taxon>
        <taxon>Ectorhizobium</taxon>
    </lineage>
</organism>
<dbReference type="EMBL" id="JANFPI010000002">
    <property type="protein sequence ID" value="MCX8997068.1"/>
    <property type="molecule type" value="Genomic_DNA"/>
</dbReference>
<gene>
    <name evidence="2" type="ORF">NOF55_08100</name>
</gene>
<accession>A0AAE3MXK6</accession>
<comment type="caution">
    <text evidence="2">The sequence shown here is derived from an EMBL/GenBank/DDBJ whole genome shotgun (WGS) entry which is preliminary data.</text>
</comment>
<dbReference type="Proteomes" id="UP001208771">
    <property type="component" value="Unassembled WGS sequence"/>
</dbReference>